<feature type="transmembrane region" description="Helical" evidence="4">
    <location>
        <begin position="284"/>
        <end position="302"/>
    </location>
</feature>
<dbReference type="Gene3D" id="1.20.1250.20">
    <property type="entry name" value="MFS general substrate transporter like domains"/>
    <property type="match status" value="2"/>
</dbReference>
<dbReference type="InterPro" id="IPR020846">
    <property type="entry name" value="MFS_dom"/>
</dbReference>
<dbReference type="InterPro" id="IPR050327">
    <property type="entry name" value="Proton-linked_MCT"/>
</dbReference>
<evidence type="ECO:0000256" key="3">
    <source>
        <dbReference type="ARBA" id="ARBA00023136"/>
    </source>
</evidence>
<feature type="transmembrane region" description="Helical" evidence="4">
    <location>
        <begin position="92"/>
        <end position="110"/>
    </location>
</feature>
<feature type="transmembrane region" description="Helical" evidence="4">
    <location>
        <begin position="51"/>
        <end position="72"/>
    </location>
</feature>
<keyword evidence="2 4" id="KW-1133">Transmembrane helix</keyword>
<feature type="transmembrane region" description="Helical" evidence="4">
    <location>
        <begin position="244"/>
        <end position="264"/>
    </location>
</feature>
<evidence type="ECO:0000256" key="1">
    <source>
        <dbReference type="ARBA" id="ARBA00022692"/>
    </source>
</evidence>
<dbReference type="PROSITE" id="PS50850">
    <property type="entry name" value="MFS"/>
    <property type="match status" value="1"/>
</dbReference>
<dbReference type="InterPro" id="IPR036259">
    <property type="entry name" value="MFS_trans_sf"/>
</dbReference>
<name>A0A4R4DR74_9PROT</name>
<reference evidence="6 7" key="1">
    <citation type="submission" date="2019-03" db="EMBL/GenBank/DDBJ databases">
        <title>Paracraurococcus aquatilis NE82 genome sequence.</title>
        <authorList>
            <person name="Zhao Y."/>
            <person name="Du Z."/>
        </authorList>
    </citation>
    <scope>NUCLEOTIDE SEQUENCE [LARGE SCALE GENOMIC DNA]</scope>
    <source>
        <strain evidence="6 7">NE82</strain>
    </source>
</reference>
<gene>
    <name evidence="6" type="ORF">EXY23_07735</name>
</gene>
<feature type="transmembrane region" description="Helical" evidence="4">
    <location>
        <begin position="179"/>
        <end position="199"/>
    </location>
</feature>
<dbReference type="GO" id="GO:0022857">
    <property type="term" value="F:transmembrane transporter activity"/>
    <property type="evidence" value="ECO:0007669"/>
    <property type="project" value="InterPro"/>
</dbReference>
<dbReference type="AlphaFoldDB" id="A0A4R4DR74"/>
<feature type="transmembrane region" description="Helical" evidence="4">
    <location>
        <begin position="146"/>
        <end position="167"/>
    </location>
</feature>
<keyword evidence="1 4" id="KW-0812">Transmembrane</keyword>
<dbReference type="RefSeq" id="WP_132286598.1">
    <property type="nucleotide sequence ID" value="NZ_SKBM01000006.1"/>
</dbReference>
<feature type="transmembrane region" description="Helical" evidence="4">
    <location>
        <begin position="211"/>
        <end position="232"/>
    </location>
</feature>
<feature type="transmembrane region" description="Helical" evidence="4">
    <location>
        <begin position="404"/>
        <end position="422"/>
    </location>
</feature>
<dbReference type="PANTHER" id="PTHR11360:SF284">
    <property type="entry name" value="EG:103B4.3 PROTEIN-RELATED"/>
    <property type="match status" value="1"/>
</dbReference>
<evidence type="ECO:0000256" key="2">
    <source>
        <dbReference type="ARBA" id="ARBA00022989"/>
    </source>
</evidence>
<dbReference type="Pfam" id="PF07690">
    <property type="entry name" value="MFS_1"/>
    <property type="match status" value="2"/>
</dbReference>
<sequence>MRPALDWMAMERAGRRAAWRLAGAGDAARHGAASPPSGEGRAMSPCRPGIASAWQAVAGAFLVLMTGFGAIYSYAAFAEEIAGTFGVDRPHLAAVFALSGGTCFLVSAVSGPLGDRLGARPMAATGMLLVGTGLVLAATARGLPGLYLGYGLLTGLGTGFAYVPAMAAVQRGFAARRGLASGIAVSGIGIGTALVPPAAELLGAFGDWRLAFLISGIAVAVVGSVGAMLLPAAGVAPRGGTPRLPARGMVVAWVGTLLVSLPAMLPHAALVGSARDLDLPHAEALGLLGLIGIGTIIGRFALAAVADALGRSRIFLACCAAMAASMALWAVADGLWALRVFALVFGAAQGGFVALLPVFIADRFGTAQLGCAMGVLYTSRGIALLMAPPVLMAAIGVSGLTAPVLVFGGLGLLGTLVLAFRVEEMRALRQSRIRAT</sequence>
<evidence type="ECO:0000259" key="5">
    <source>
        <dbReference type="PROSITE" id="PS50850"/>
    </source>
</evidence>
<evidence type="ECO:0000256" key="4">
    <source>
        <dbReference type="SAM" id="Phobius"/>
    </source>
</evidence>
<feature type="domain" description="Major facilitator superfamily (MFS) profile" evidence="5">
    <location>
        <begin position="55"/>
        <end position="426"/>
    </location>
</feature>
<feature type="transmembrane region" description="Helical" evidence="4">
    <location>
        <begin position="314"/>
        <end position="332"/>
    </location>
</feature>
<keyword evidence="7" id="KW-1185">Reference proteome</keyword>
<comment type="caution">
    <text evidence="6">The sequence shown here is derived from an EMBL/GenBank/DDBJ whole genome shotgun (WGS) entry which is preliminary data.</text>
</comment>
<feature type="transmembrane region" description="Helical" evidence="4">
    <location>
        <begin position="338"/>
        <end position="360"/>
    </location>
</feature>
<proteinExistence type="predicted"/>
<keyword evidence="3 4" id="KW-0472">Membrane</keyword>
<accession>A0A4R4DR74</accession>
<dbReference type="InterPro" id="IPR011701">
    <property type="entry name" value="MFS"/>
</dbReference>
<dbReference type="EMBL" id="SKBM01000006">
    <property type="protein sequence ID" value="TCZ63872.1"/>
    <property type="molecule type" value="Genomic_DNA"/>
</dbReference>
<feature type="transmembrane region" description="Helical" evidence="4">
    <location>
        <begin position="122"/>
        <end position="140"/>
    </location>
</feature>
<evidence type="ECO:0000313" key="7">
    <source>
        <dbReference type="Proteomes" id="UP000295023"/>
    </source>
</evidence>
<dbReference type="Proteomes" id="UP000295023">
    <property type="component" value="Unassembled WGS sequence"/>
</dbReference>
<evidence type="ECO:0000313" key="6">
    <source>
        <dbReference type="EMBL" id="TCZ63872.1"/>
    </source>
</evidence>
<protein>
    <submittedName>
        <fullName evidence="6">MFS transporter</fullName>
    </submittedName>
</protein>
<organism evidence="6 7">
    <name type="scientific">Roseicella aquatilis</name>
    <dbReference type="NCBI Taxonomy" id="2527868"/>
    <lineage>
        <taxon>Bacteria</taxon>
        <taxon>Pseudomonadati</taxon>
        <taxon>Pseudomonadota</taxon>
        <taxon>Alphaproteobacteria</taxon>
        <taxon>Acetobacterales</taxon>
        <taxon>Roseomonadaceae</taxon>
        <taxon>Roseicella</taxon>
    </lineage>
</organism>
<dbReference type="OrthoDB" id="9793415at2"/>
<dbReference type="SUPFAM" id="SSF103473">
    <property type="entry name" value="MFS general substrate transporter"/>
    <property type="match status" value="1"/>
</dbReference>
<dbReference type="PANTHER" id="PTHR11360">
    <property type="entry name" value="MONOCARBOXYLATE TRANSPORTER"/>
    <property type="match status" value="1"/>
</dbReference>
<feature type="transmembrane region" description="Helical" evidence="4">
    <location>
        <begin position="381"/>
        <end position="398"/>
    </location>
</feature>